<dbReference type="InterPro" id="IPR028203">
    <property type="entry name" value="PSII_CF48-like_dom"/>
</dbReference>
<protein>
    <recommendedName>
        <fullName evidence="3">Photosynthesis system II assembly factor Ycf48/Hcf136-like domain-containing protein</fullName>
    </recommendedName>
</protein>
<dbReference type="PANTHER" id="PTHR47199">
    <property type="entry name" value="PHOTOSYSTEM II STABILITY/ASSEMBLY FACTOR HCF136, CHLOROPLASTIC"/>
    <property type="match status" value="1"/>
</dbReference>
<evidence type="ECO:0000313" key="4">
    <source>
        <dbReference type="EMBL" id="RVU29992.1"/>
    </source>
</evidence>
<reference evidence="4 5" key="1">
    <citation type="submission" date="2019-01" db="EMBL/GenBank/DDBJ databases">
        <authorList>
            <person name="Chen W.-M."/>
        </authorList>
    </citation>
    <scope>NUCLEOTIDE SEQUENCE [LARGE SCALE GENOMIC DNA]</scope>
    <source>
        <strain evidence="4 5">HPM-16</strain>
    </source>
</reference>
<dbReference type="Proteomes" id="UP000282818">
    <property type="component" value="Unassembled WGS sequence"/>
</dbReference>
<dbReference type="PANTHER" id="PTHR47199:SF2">
    <property type="entry name" value="PHOTOSYSTEM II STABILITY_ASSEMBLY FACTOR HCF136, CHLOROPLASTIC"/>
    <property type="match status" value="1"/>
</dbReference>
<dbReference type="InterPro" id="IPR015943">
    <property type="entry name" value="WD40/YVTN_repeat-like_dom_sf"/>
</dbReference>
<dbReference type="GO" id="GO:0009523">
    <property type="term" value="C:photosystem II"/>
    <property type="evidence" value="ECO:0007669"/>
    <property type="project" value="UniProtKB-KW"/>
</dbReference>
<dbReference type="InterPro" id="IPR036278">
    <property type="entry name" value="Sialidase_sf"/>
</dbReference>
<evidence type="ECO:0000256" key="1">
    <source>
        <dbReference type="ARBA" id="ARBA00022531"/>
    </source>
</evidence>
<keyword evidence="2" id="KW-0604">Photosystem II</keyword>
<evidence type="ECO:0000313" key="5">
    <source>
        <dbReference type="Proteomes" id="UP000282818"/>
    </source>
</evidence>
<proteinExistence type="predicted"/>
<name>A0A437Q669_9GAMM</name>
<feature type="domain" description="Photosynthesis system II assembly factor Ycf48/Hcf136-like" evidence="3">
    <location>
        <begin position="177"/>
        <end position="307"/>
    </location>
</feature>
<sequence length="376" mass="40882">MLSKNCLRMQGYPLYWLLLLLLVLPLSSITVASDRLEQPAQIAIHPERSLLLDITRVGSRLVAVGEQGTIIWSDDQGEQWQQADVPVSVLLTAVAFADSNNGWAVGHDGAILRSSDRGETWQRVADGNVVNQWQVARYEHLNAAGTDPRTPEVSADDFAVMLDDALFAQEEGATYPLLDVFFSDAQHGFILGAYGLLLRTSDGGDSWQVDSHVVPNIDRFHLNSMAQIADRLFIAGEAGVLFRSLDQGQHWEALASPYEGSFFKLQASEQAGLERLYVMGLRGHLFYSDDFGEQWQQVLLETTASLTAATVADTTLLFAGSGGFVATGDAPDALASQRLSSRASISQAAAVEPFWVLVGETGVVRLMQGDDSHGAE</sequence>
<evidence type="ECO:0000256" key="2">
    <source>
        <dbReference type="ARBA" id="ARBA00023276"/>
    </source>
</evidence>
<dbReference type="EMBL" id="SACQ01000006">
    <property type="protein sequence ID" value="RVU29992.1"/>
    <property type="molecule type" value="Genomic_DNA"/>
</dbReference>
<dbReference type="Gene3D" id="2.130.10.10">
    <property type="entry name" value="YVTN repeat-like/Quinoprotein amine dehydrogenase"/>
    <property type="match status" value="2"/>
</dbReference>
<organism evidence="4 5">
    <name type="scientific">Neptunomonas marina</name>
    <dbReference type="NCBI Taxonomy" id="1815562"/>
    <lineage>
        <taxon>Bacteria</taxon>
        <taxon>Pseudomonadati</taxon>
        <taxon>Pseudomonadota</taxon>
        <taxon>Gammaproteobacteria</taxon>
        <taxon>Oceanospirillales</taxon>
        <taxon>Oceanospirillaceae</taxon>
        <taxon>Neptunomonas</taxon>
    </lineage>
</organism>
<accession>A0A437Q669</accession>
<comment type="caution">
    <text evidence="4">The sequence shown here is derived from an EMBL/GenBank/DDBJ whole genome shotgun (WGS) entry which is preliminary data.</text>
</comment>
<keyword evidence="1" id="KW-0602">Photosynthesis</keyword>
<dbReference type="Pfam" id="PF14870">
    <property type="entry name" value="PSII_BNR"/>
    <property type="match status" value="2"/>
</dbReference>
<dbReference type="AlphaFoldDB" id="A0A437Q669"/>
<dbReference type="GO" id="GO:0015979">
    <property type="term" value="P:photosynthesis"/>
    <property type="evidence" value="ECO:0007669"/>
    <property type="project" value="UniProtKB-KW"/>
</dbReference>
<feature type="domain" description="Photosynthesis system II assembly factor Ycf48/Hcf136-like" evidence="3">
    <location>
        <begin position="77"/>
        <end position="123"/>
    </location>
</feature>
<dbReference type="SUPFAM" id="SSF50939">
    <property type="entry name" value="Sialidases"/>
    <property type="match status" value="1"/>
</dbReference>
<keyword evidence="5" id="KW-1185">Reference proteome</keyword>
<gene>
    <name evidence="4" type="ORF">EOE65_13100</name>
</gene>
<evidence type="ECO:0000259" key="3">
    <source>
        <dbReference type="Pfam" id="PF14870"/>
    </source>
</evidence>